<evidence type="ECO:0000256" key="1">
    <source>
        <dbReference type="SAM" id="SignalP"/>
    </source>
</evidence>
<name>A0ABR3MXV3_9TELE</name>
<protein>
    <recommendedName>
        <fullName evidence="7">Transmembrane protein TMEM132 N-terminal domain-containing protein</fullName>
    </recommendedName>
</protein>
<sequence length="393" mass="43412">MKTTLHLISLFFHLCLHSPLELDSQEISDATKSSTPYPLFLPVTYQVWDADYFLLKEAGQDIMRNSSMQSHMQPLVVLQAGRLPVINASYGPLSTKQEIPLDLVQSVQLFQTSPLVSTLNWKVQSFVLTRWVYSSSPKVRVLFYVAGRDWDRGEKDKGMKDELPCVTVYAFWQTQEVRGSCVIGNERGTCMAEVEAPAVWFSPVEGSSSRERQGPSQGNPVELYYQAHPGAYGSCTANGENGKRWDVGDGNAGQPQAEYMPVTPMQRIGSVQLLQVKQGAMPVSVLRLREAVIIQTSSKPLKKTDIASFYIYVRSSANLDTFSLRLPGRGLQQICGGSSGINFVHCSEADPEISEPWDQRRGGTGAEVLVIAKSTKTSSCRTSKRAADFILGS</sequence>
<evidence type="ECO:0008006" key="7">
    <source>
        <dbReference type="Google" id="ProtNLM"/>
    </source>
</evidence>
<accession>A0ABR3MXV3</accession>
<feature type="domain" description="Transmembrane protein TMEM132 N-terminal" evidence="2">
    <location>
        <begin position="43"/>
        <end position="103"/>
    </location>
</feature>
<feature type="domain" description="Transmembrane protein TMEM132 second Ig-like" evidence="4">
    <location>
        <begin position="122"/>
        <end position="247"/>
    </location>
</feature>
<dbReference type="InterPro" id="IPR026307">
    <property type="entry name" value="TMEM132"/>
</dbReference>
<dbReference type="EMBL" id="JAYMGO010000008">
    <property type="protein sequence ID" value="KAL1269482.1"/>
    <property type="molecule type" value="Genomic_DNA"/>
</dbReference>
<keyword evidence="6" id="KW-1185">Reference proteome</keyword>
<dbReference type="Proteomes" id="UP001558613">
    <property type="component" value="Unassembled WGS sequence"/>
</dbReference>
<evidence type="ECO:0000313" key="5">
    <source>
        <dbReference type="EMBL" id="KAL1269482.1"/>
    </source>
</evidence>
<dbReference type="Pfam" id="PF15705">
    <property type="entry name" value="TMEM132_N"/>
    <property type="match status" value="1"/>
</dbReference>
<reference evidence="5 6" key="1">
    <citation type="submission" date="2023-09" db="EMBL/GenBank/DDBJ databases">
        <authorList>
            <person name="Wang M."/>
        </authorList>
    </citation>
    <scope>NUCLEOTIDE SEQUENCE [LARGE SCALE GENOMIC DNA]</scope>
    <source>
        <strain evidence="5">GT-2023</strain>
        <tissue evidence="5">Liver</tissue>
    </source>
</reference>
<dbReference type="PANTHER" id="PTHR13388">
    <property type="entry name" value="DETONATOR, ISOFORM E"/>
    <property type="match status" value="1"/>
</dbReference>
<dbReference type="Pfam" id="PF23039">
    <property type="entry name" value="TMEM132_3rd"/>
    <property type="match status" value="1"/>
</dbReference>
<evidence type="ECO:0000259" key="4">
    <source>
        <dbReference type="Pfam" id="PF23481"/>
    </source>
</evidence>
<evidence type="ECO:0000259" key="2">
    <source>
        <dbReference type="Pfam" id="PF15705"/>
    </source>
</evidence>
<keyword evidence="1" id="KW-0732">Signal</keyword>
<evidence type="ECO:0000259" key="3">
    <source>
        <dbReference type="Pfam" id="PF23039"/>
    </source>
</evidence>
<evidence type="ECO:0000313" key="6">
    <source>
        <dbReference type="Proteomes" id="UP001558613"/>
    </source>
</evidence>
<dbReference type="InterPro" id="IPR055421">
    <property type="entry name" value="TMEM132_3rd"/>
</dbReference>
<feature type="domain" description="Transmembrane protein TMEM132 cohesin-like" evidence="3">
    <location>
        <begin position="284"/>
        <end position="326"/>
    </location>
</feature>
<dbReference type="PANTHER" id="PTHR13388:SF23">
    <property type="entry name" value="TRANSMEMBRANE PROTEIN 132C"/>
    <property type="match status" value="1"/>
</dbReference>
<dbReference type="InterPro" id="IPR055422">
    <property type="entry name" value="Ig_TMEM132_2nd"/>
</dbReference>
<organism evidence="5 6">
    <name type="scientific">Cirrhinus molitorella</name>
    <name type="common">mud carp</name>
    <dbReference type="NCBI Taxonomy" id="172907"/>
    <lineage>
        <taxon>Eukaryota</taxon>
        <taxon>Metazoa</taxon>
        <taxon>Chordata</taxon>
        <taxon>Craniata</taxon>
        <taxon>Vertebrata</taxon>
        <taxon>Euteleostomi</taxon>
        <taxon>Actinopterygii</taxon>
        <taxon>Neopterygii</taxon>
        <taxon>Teleostei</taxon>
        <taxon>Ostariophysi</taxon>
        <taxon>Cypriniformes</taxon>
        <taxon>Cyprinidae</taxon>
        <taxon>Labeoninae</taxon>
        <taxon>Labeonini</taxon>
        <taxon>Cirrhinus</taxon>
    </lineage>
</organism>
<proteinExistence type="predicted"/>
<feature type="chain" id="PRO_5045873589" description="Transmembrane protein TMEM132 N-terminal domain-containing protein" evidence="1">
    <location>
        <begin position="18"/>
        <end position="393"/>
    </location>
</feature>
<dbReference type="Pfam" id="PF23481">
    <property type="entry name" value="Ig_TMEM132_2nd"/>
    <property type="match status" value="1"/>
</dbReference>
<feature type="signal peptide" evidence="1">
    <location>
        <begin position="1"/>
        <end position="17"/>
    </location>
</feature>
<dbReference type="InterPro" id="IPR031435">
    <property type="entry name" value="TMEM132_N"/>
</dbReference>
<comment type="caution">
    <text evidence="5">The sequence shown here is derived from an EMBL/GenBank/DDBJ whole genome shotgun (WGS) entry which is preliminary data.</text>
</comment>
<gene>
    <name evidence="5" type="ORF">QQF64_031771</name>
</gene>